<dbReference type="InterPro" id="IPR018483">
    <property type="entry name" value="Carb_kinase_FGGY_CS"/>
</dbReference>
<evidence type="ECO:0000256" key="1">
    <source>
        <dbReference type="ARBA" id="ARBA00009156"/>
    </source>
</evidence>
<keyword evidence="2 8" id="KW-0859">Xylose metabolism</keyword>
<feature type="binding site" evidence="8">
    <location>
        <begin position="74"/>
        <end position="75"/>
    </location>
    <ligand>
        <name>substrate</name>
    </ligand>
</feature>
<evidence type="ECO:0000256" key="8">
    <source>
        <dbReference type="HAMAP-Rule" id="MF_02220"/>
    </source>
</evidence>
<evidence type="ECO:0000313" key="14">
    <source>
        <dbReference type="Proteomes" id="UP000019494"/>
    </source>
</evidence>
<dbReference type="HAMAP" id="MF_02220">
    <property type="entry name" value="XylB"/>
    <property type="match status" value="1"/>
</dbReference>
<keyword evidence="6 8" id="KW-0067">ATP-binding</keyword>
<evidence type="ECO:0000313" key="13">
    <source>
        <dbReference type="EMBL" id="EWT06990.1"/>
    </source>
</evidence>
<dbReference type="Proteomes" id="UP000019494">
    <property type="component" value="Unassembled WGS sequence"/>
</dbReference>
<evidence type="ECO:0000256" key="10">
    <source>
        <dbReference type="RuleBase" id="RU364073"/>
    </source>
</evidence>
<comment type="function">
    <text evidence="8">Catalyzes the phosphorylation of D-xylulose to D-xylulose 5-phosphate.</text>
</comment>
<feature type="domain" description="Carbohydrate kinase FGGY C-terminal" evidence="12">
    <location>
        <begin position="253"/>
        <end position="435"/>
    </location>
</feature>
<evidence type="ECO:0000256" key="2">
    <source>
        <dbReference type="ARBA" id="ARBA00022629"/>
    </source>
</evidence>
<dbReference type="CDD" id="cd07809">
    <property type="entry name" value="ASKHA_NBD_FGGY_BaXK-like"/>
    <property type="match status" value="1"/>
</dbReference>
<dbReference type="NCBIfam" id="TIGR01312">
    <property type="entry name" value="XylB"/>
    <property type="match status" value="1"/>
</dbReference>
<evidence type="ECO:0000256" key="4">
    <source>
        <dbReference type="ARBA" id="ARBA00022741"/>
    </source>
</evidence>
<dbReference type="GO" id="GO:0005524">
    <property type="term" value="F:ATP binding"/>
    <property type="evidence" value="ECO:0007669"/>
    <property type="project" value="UniProtKB-UniRule"/>
</dbReference>
<keyword evidence="7 8" id="KW-0119">Carbohydrate metabolism</keyword>
<evidence type="ECO:0000256" key="3">
    <source>
        <dbReference type="ARBA" id="ARBA00022679"/>
    </source>
</evidence>
<evidence type="ECO:0000256" key="5">
    <source>
        <dbReference type="ARBA" id="ARBA00022777"/>
    </source>
</evidence>
<dbReference type="GO" id="GO:0004856">
    <property type="term" value="F:D-xylulokinase activity"/>
    <property type="evidence" value="ECO:0007669"/>
    <property type="project" value="UniProtKB-UniRule"/>
</dbReference>
<sequence length="480" mass="49923">MSAPRLVAGIDSSTQSCKVVIRDAATGRLVRQGRALHPDGTEIDPEIWWLALREALAQADGLDDVAAVAIGGQQHGMVALDHRGAVVRPALLWNDTRSAQAAADLVAELGAAEWARATGLVPVASYTGTKLRWLAEHEPEHAARVAAVALPHDWLSWRLRGYGPAGESPLGPDLSALATDRSDASGTLYFDPVGNEYDRDLLVRCLGHDAVLPRVAAPNEAIGTVVGSGCLVGPGAGDNAAAAFGLGLEQGDAAVSLGTSGVVSAVSATAAHDATGLVSGFADATGVFLPLACTLNAARVLDAATRWLGVDHVRLSELALQAPPGADGLVLVPYLEGERTPNLPEATGALHGLRLSNSSQAHLARAAVEGMLCGQADGLEALRATGLEPVRLHLIGGAARSEAVRRVAPEVFGLDVLVPEPGEYVADGAARQAAWVLSGAAEPPLWSTSGRTETYLAQHPEATKAIRQRYADARERYLDR</sequence>
<comment type="similarity">
    <text evidence="1 8 9">Belongs to the FGGY kinase family.</text>
</comment>
<keyword evidence="4 8" id="KW-0547">Nucleotide-binding</keyword>
<gene>
    <name evidence="8 10" type="primary">xylB</name>
    <name evidence="13" type="ORF">N864_13620</name>
</gene>
<dbReference type="InterPro" id="IPR018484">
    <property type="entry name" value="FGGY_N"/>
</dbReference>
<dbReference type="PIRSF" id="PIRSF000538">
    <property type="entry name" value="GlpK"/>
    <property type="match status" value="1"/>
</dbReference>
<comment type="catalytic activity">
    <reaction evidence="8 10">
        <text>D-xylulose + ATP = D-xylulose 5-phosphate + ADP + H(+)</text>
        <dbReference type="Rhea" id="RHEA:10964"/>
        <dbReference type="ChEBI" id="CHEBI:15378"/>
        <dbReference type="ChEBI" id="CHEBI:17140"/>
        <dbReference type="ChEBI" id="CHEBI:30616"/>
        <dbReference type="ChEBI" id="CHEBI:57737"/>
        <dbReference type="ChEBI" id="CHEBI:456216"/>
        <dbReference type="EC" id="2.7.1.17"/>
    </reaction>
</comment>
<name>W9GLP4_9MICO</name>
<comment type="caution">
    <text evidence="13">The sequence shown here is derived from an EMBL/GenBank/DDBJ whole genome shotgun (WGS) entry which is preliminary data.</text>
</comment>
<dbReference type="InterPro" id="IPR018485">
    <property type="entry name" value="FGGY_C"/>
</dbReference>
<organism evidence="13 14">
    <name type="scientific">Intrasporangium chromatireducens Q5-1</name>
    <dbReference type="NCBI Taxonomy" id="584657"/>
    <lineage>
        <taxon>Bacteria</taxon>
        <taxon>Bacillati</taxon>
        <taxon>Actinomycetota</taxon>
        <taxon>Actinomycetes</taxon>
        <taxon>Micrococcales</taxon>
        <taxon>Intrasporangiaceae</taxon>
        <taxon>Intrasporangium</taxon>
    </lineage>
</organism>
<dbReference type="InterPro" id="IPR006000">
    <property type="entry name" value="Xylulokinase"/>
</dbReference>
<dbReference type="PANTHER" id="PTHR43095">
    <property type="entry name" value="SUGAR KINASE"/>
    <property type="match status" value="1"/>
</dbReference>
<dbReference type="PROSITE" id="PS00445">
    <property type="entry name" value="FGGY_KINASES_2"/>
    <property type="match status" value="1"/>
</dbReference>
<accession>W9GLP4</accession>
<evidence type="ECO:0000256" key="6">
    <source>
        <dbReference type="ARBA" id="ARBA00022840"/>
    </source>
</evidence>
<feature type="active site" description="Proton acceptor" evidence="8">
    <location>
        <position position="238"/>
    </location>
</feature>
<protein>
    <recommendedName>
        <fullName evidence="8 10">Xylulose kinase</fullName>
        <shortName evidence="8 10">Xylulokinase</shortName>
        <ecNumber evidence="8 10">2.7.1.17</ecNumber>
    </recommendedName>
</protein>
<dbReference type="InterPro" id="IPR000577">
    <property type="entry name" value="Carb_kinase_FGGY"/>
</dbReference>
<dbReference type="PROSITE" id="PS00933">
    <property type="entry name" value="FGGY_KINASES_1"/>
    <property type="match status" value="1"/>
</dbReference>
<dbReference type="Gene3D" id="3.30.420.40">
    <property type="match status" value="2"/>
</dbReference>
<dbReference type="InterPro" id="IPR043129">
    <property type="entry name" value="ATPase_NBD"/>
</dbReference>
<dbReference type="PATRIC" id="fig|584657.3.peg.1044"/>
<dbReference type="SUPFAM" id="SSF53067">
    <property type="entry name" value="Actin-like ATPase domain"/>
    <property type="match status" value="2"/>
</dbReference>
<feature type="domain" description="Carbohydrate kinase FGGY N-terminal" evidence="11">
    <location>
        <begin position="7"/>
        <end position="245"/>
    </location>
</feature>
<dbReference type="PANTHER" id="PTHR43095:SF5">
    <property type="entry name" value="XYLULOSE KINASE"/>
    <property type="match status" value="1"/>
</dbReference>
<dbReference type="Pfam" id="PF00370">
    <property type="entry name" value="FGGY_N"/>
    <property type="match status" value="1"/>
</dbReference>
<evidence type="ECO:0000259" key="11">
    <source>
        <dbReference type="Pfam" id="PF00370"/>
    </source>
</evidence>
<dbReference type="OrthoDB" id="9805576at2"/>
<proteinExistence type="inferred from homology"/>
<dbReference type="InterPro" id="IPR050406">
    <property type="entry name" value="FGGY_Carb_Kinase"/>
</dbReference>
<dbReference type="EMBL" id="AWQS01000025">
    <property type="protein sequence ID" value="EWT06990.1"/>
    <property type="molecule type" value="Genomic_DNA"/>
</dbReference>
<keyword evidence="14" id="KW-1185">Reference proteome</keyword>
<dbReference type="RefSeq" id="WP_034714264.1">
    <property type="nucleotide sequence ID" value="NZ_AWQS01000025.1"/>
</dbReference>
<dbReference type="GO" id="GO:0005998">
    <property type="term" value="P:xylulose catabolic process"/>
    <property type="evidence" value="ECO:0007669"/>
    <property type="project" value="UniProtKB-UniRule"/>
</dbReference>
<evidence type="ECO:0000256" key="9">
    <source>
        <dbReference type="RuleBase" id="RU003733"/>
    </source>
</evidence>
<keyword evidence="5 8" id="KW-0418">Kinase</keyword>
<dbReference type="AlphaFoldDB" id="W9GLP4"/>
<dbReference type="Pfam" id="PF02782">
    <property type="entry name" value="FGGY_C"/>
    <property type="match status" value="1"/>
</dbReference>
<keyword evidence="3 8" id="KW-0808">Transferase</keyword>
<dbReference type="GO" id="GO:0042732">
    <property type="term" value="P:D-xylose metabolic process"/>
    <property type="evidence" value="ECO:0007669"/>
    <property type="project" value="UniProtKB-KW"/>
</dbReference>
<evidence type="ECO:0000256" key="7">
    <source>
        <dbReference type="ARBA" id="ARBA00023277"/>
    </source>
</evidence>
<feature type="site" description="Important for activity" evidence="8">
    <location>
        <position position="11"/>
    </location>
</feature>
<reference evidence="14" key="1">
    <citation type="submission" date="2013-08" db="EMBL/GenBank/DDBJ databases">
        <title>Intrasporangium oryzae NRRL B-24470.</title>
        <authorList>
            <person name="Liu H."/>
            <person name="Wang G."/>
        </authorList>
    </citation>
    <scope>NUCLEOTIDE SEQUENCE [LARGE SCALE GENOMIC DNA]</scope>
    <source>
        <strain evidence="14">Q5-1</strain>
    </source>
</reference>
<dbReference type="EC" id="2.7.1.17" evidence="8 10"/>
<evidence type="ECO:0000259" key="12">
    <source>
        <dbReference type="Pfam" id="PF02782"/>
    </source>
</evidence>